<protein>
    <recommendedName>
        <fullName evidence="4">Major facilitator superfamily (MFS) profile domain-containing protein</fullName>
    </recommendedName>
</protein>
<dbReference type="Proteomes" id="UP000028524">
    <property type="component" value="Unassembled WGS sequence"/>
</dbReference>
<evidence type="ECO:0000313" key="3">
    <source>
        <dbReference type="Proteomes" id="UP000028524"/>
    </source>
</evidence>
<dbReference type="InterPro" id="IPR036259">
    <property type="entry name" value="MFS_trans_sf"/>
</dbReference>
<name>A0A084QC45_STAC4</name>
<accession>A0A084QC45</accession>
<sequence length="131" mass="14262">MYMVFTRWLRSRWSILILTTICAAFSGAYMSVRSEAENLAFPSMINLWLNGMYAVVYSYTPLAVDAESRGVATGAPMALGRMASLGAPFIATFSDVITSAPLWVAYAAFIDIGLAALASPIDTIAYKEEKK</sequence>
<dbReference type="EMBL" id="KL660852">
    <property type="protein sequence ID" value="KFA61530.1"/>
    <property type="molecule type" value="Genomic_DNA"/>
</dbReference>
<feature type="transmembrane region" description="Helical" evidence="1">
    <location>
        <begin position="103"/>
        <end position="126"/>
    </location>
</feature>
<dbReference type="OrthoDB" id="3936150at2759"/>
<evidence type="ECO:0000313" key="2">
    <source>
        <dbReference type="EMBL" id="KFA61530.1"/>
    </source>
</evidence>
<evidence type="ECO:0000256" key="1">
    <source>
        <dbReference type="SAM" id="Phobius"/>
    </source>
</evidence>
<keyword evidence="1" id="KW-0472">Membrane</keyword>
<gene>
    <name evidence="2" type="ORF">S40285_09618</name>
</gene>
<evidence type="ECO:0008006" key="4">
    <source>
        <dbReference type="Google" id="ProtNLM"/>
    </source>
</evidence>
<keyword evidence="3" id="KW-1185">Reference proteome</keyword>
<dbReference type="SUPFAM" id="SSF103473">
    <property type="entry name" value="MFS general substrate transporter"/>
    <property type="match status" value="1"/>
</dbReference>
<feature type="transmembrane region" description="Helical" evidence="1">
    <location>
        <begin position="71"/>
        <end position="91"/>
    </location>
</feature>
<feature type="transmembrane region" description="Helical" evidence="1">
    <location>
        <begin position="40"/>
        <end position="59"/>
    </location>
</feature>
<keyword evidence="1" id="KW-0812">Transmembrane</keyword>
<dbReference type="HOGENOM" id="CLU_1928974_0_0_1"/>
<keyword evidence="1" id="KW-1133">Transmembrane helix</keyword>
<reference evidence="2 3" key="1">
    <citation type="journal article" date="2014" name="BMC Genomics">
        <title>Comparative genome sequencing reveals chemotype-specific gene clusters in the toxigenic black mold Stachybotrys.</title>
        <authorList>
            <person name="Semeiks J."/>
            <person name="Borek D."/>
            <person name="Otwinowski Z."/>
            <person name="Grishin N.V."/>
        </authorList>
    </citation>
    <scope>NUCLEOTIDE SEQUENCE [LARGE SCALE GENOMIC DNA]</scope>
    <source>
        <strain evidence="2 3">IBT 40285</strain>
    </source>
</reference>
<dbReference type="AlphaFoldDB" id="A0A084QC45"/>
<proteinExistence type="predicted"/>
<organism evidence="2 3">
    <name type="scientific">Stachybotrys chlorohalonatus (strain IBT 40285)</name>
    <dbReference type="NCBI Taxonomy" id="1283841"/>
    <lineage>
        <taxon>Eukaryota</taxon>
        <taxon>Fungi</taxon>
        <taxon>Dikarya</taxon>
        <taxon>Ascomycota</taxon>
        <taxon>Pezizomycotina</taxon>
        <taxon>Sordariomycetes</taxon>
        <taxon>Hypocreomycetidae</taxon>
        <taxon>Hypocreales</taxon>
        <taxon>Stachybotryaceae</taxon>
        <taxon>Stachybotrys</taxon>
    </lineage>
</organism>
<dbReference type="InParanoid" id="A0A084QC45"/>